<dbReference type="OrthoDB" id="3249161at2759"/>
<dbReference type="KEGG" id="uvi:66061687"/>
<organism evidence="2 3">
    <name type="scientific">Ustilaginoidea virens</name>
    <name type="common">Rice false smut fungus</name>
    <name type="synonym">Villosiclava virens</name>
    <dbReference type="NCBI Taxonomy" id="1159556"/>
    <lineage>
        <taxon>Eukaryota</taxon>
        <taxon>Fungi</taxon>
        <taxon>Dikarya</taxon>
        <taxon>Ascomycota</taxon>
        <taxon>Pezizomycotina</taxon>
        <taxon>Sordariomycetes</taxon>
        <taxon>Hypocreomycetidae</taxon>
        <taxon>Hypocreales</taxon>
        <taxon>Clavicipitaceae</taxon>
        <taxon>Ustilaginoidea</taxon>
    </lineage>
</organism>
<feature type="compositionally biased region" description="Acidic residues" evidence="1">
    <location>
        <begin position="508"/>
        <end position="519"/>
    </location>
</feature>
<gene>
    <name evidence="2" type="ORF">UV8b_00909</name>
</gene>
<feature type="region of interest" description="Disordered" evidence="1">
    <location>
        <begin position="267"/>
        <end position="304"/>
    </location>
</feature>
<feature type="region of interest" description="Disordered" evidence="1">
    <location>
        <begin position="774"/>
        <end position="845"/>
    </location>
</feature>
<feature type="region of interest" description="Disordered" evidence="1">
    <location>
        <begin position="485"/>
        <end position="741"/>
    </location>
</feature>
<evidence type="ECO:0000313" key="2">
    <source>
        <dbReference type="EMBL" id="QUC16668.1"/>
    </source>
</evidence>
<keyword evidence="3" id="KW-1185">Reference proteome</keyword>
<feature type="compositionally biased region" description="Basic residues" evidence="1">
    <location>
        <begin position="485"/>
        <end position="494"/>
    </location>
</feature>
<dbReference type="GeneID" id="66061687"/>
<feature type="compositionally biased region" description="Polar residues" evidence="1">
    <location>
        <begin position="824"/>
        <end position="840"/>
    </location>
</feature>
<dbReference type="Proteomes" id="UP000027002">
    <property type="component" value="Chromosome 1"/>
</dbReference>
<feature type="compositionally biased region" description="Polar residues" evidence="1">
    <location>
        <begin position="724"/>
        <end position="741"/>
    </location>
</feature>
<evidence type="ECO:0000313" key="3">
    <source>
        <dbReference type="Proteomes" id="UP000027002"/>
    </source>
</evidence>
<feature type="compositionally biased region" description="Basic and acidic residues" evidence="1">
    <location>
        <begin position="538"/>
        <end position="548"/>
    </location>
</feature>
<feature type="compositionally biased region" description="Basic residues" evidence="1">
    <location>
        <begin position="278"/>
        <end position="290"/>
    </location>
</feature>
<dbReference type="EMBL" id="CP072753">
    <property type="protein sequence ID" value="QUC16668.1"/>
    <property type="molecule type" value="Genomic_DNA"/>
</dbReference>
<accession>A0A8E5MDV5</accession>
<feature type="region of interest" description="Disordered" evidence="1">
    <location>
        <begin position="419"/>
        <end position="472"/>
    </location>
</feature>
<feature type="compositionally biased region" description="Polar residues" evidence="1">
    <location>
        <begin position="793"/>
        <end position="816"/>
    </location>
</feature>
<reference evidence="2" key="1">
    <citation type="submission" date="2020-03" db="EMBL/GenBank/DDBJ databases">
        <title>A mixture of massive structural variations and highly conserved coding sequences in Ustilaginoidea virens genome.</title>
        <authorList>
            <person name="Zhang K."/>
            <person name="Zhao Z."/>
            <person name="Zhang Z."/>
            <person name="Li Y."/>
            <person name="Hsiang T."/>
            <person name="Sun W."/>
        </authorList>
    </citation>
    <scope>NUCLEOTIDE SEQUENCE</scope>
    <source>
        <strain evidence="2">UV-8b</strain>
    </source>
</reference>
<evidence type="ECO:0000256" key="1">
    <source>
        <dbReference type="SAM" id="MobiDB-lite"/>
    </source>
</evidence>
<dbReference type="AlphaFoldDB" id="A0A8E5MDV5"/>
<feature type="compositionally biased region" description="Low complexity" evidence="1">
    <location>
        <begin position="561"/>
        <end position="576"/>
    </location>
</feature>
<feature type="compositionally biased region" description="Polar residues" evidence="1">
    <location>
        <begin position="424"/>
        <end position="435"/>
    </location>
</feature>
<protein>
    <submittedName>
        <fullName evidence="2">Uncharacterized protein</fullName>
    </submittedName>
</protein>
<name>A0A8E5MDV5_USTVR</name>
<dbReference type="RefSeq" id="XP_042994341.1">
    <property type="nucleotide sequence ID" value="XM_043138407.1"/>
</dbReference>
<sequence>MAGFLASFNFGDREESFAPQDDGCPSLDQLQKRLQQIIDEKTTETRAQRVTATLDVAGTAQFPITAAIAPATIAPEQDDGASNVDPRLSEAEPMHVDSENRGSDQTLVYTAAEVLRNQLDDAAAVQRAVAEQIVETASHADGSTWVLHKSDLTPNGGTYVFLCARSVRQWTIEHPETTKLIVGDYTKKDPDPLLMSRPAFNCRGSIMVAFSRKNRTISVKYDHIALHKTVGELGEFRKPPPMIGPQKPDKTTLALAVKEAQRVAAQARKLANKENRPKKIKTPRPRKKKANTGSDVQTQTQAQLSLADQASQALEGAGMIQLQEAVAREQEEEGGTALSETQTQARPVVKELALNVSPEEAARRRDVALKLLTDAGVGHASLTPDQFNIFANQAPDLQKESLNMIIAYGAERLQIVHPSHRESSTSVPPSGTHAQTAGDGSASALPEAQATTKKQLVLDETPKAKGRSRPLGKSRLACFQCKNRKVRKPRKKKTKTDAPAADDVVNADGDDGGDGDGTPDETLMTEAHEENTQVEQFAEPRSEEDFQRYGDGYYSYPQVPADADAGQDVIQDAQDAVQDEVQRAGQVEAPSEPNQNEQEHQPPPTSLPYFQTPSGFSLPQPDPLDDPPRPLLHSSLALPDSTVYFPPYQPATATPAQQEAPPAHDSQSQGRDHHAAQPHAPSSHGNHARQTPNAVGKSDSGSRDGTTSSTWNQQHTYSLPPPVRSTTHLSPLSQPALAGSQSPDVATTAILNTNHGVQMQDVLLLAHATSAHNQRYTPNSGVKMHHPAAAATPKQSPQPAYVQRSESQPGRRTATPQRGLGGAYSTSPDQNADLTNNSKTMPGGRMSMGGLQAGGGYGSNVDMASEASSKIGYKPYSYHQRSSMAVNYSPYQYGPVTTEPPAAVTGTPPQSMAQGVASLRSEVQGVMSSSHGHRPQQQHHQQQQHQQHQQPHQQHQQQHQHQQQQQQQQQQHHQQGAWNQRLEHHSQDSSSSFSQGIQRHGYGWGVQDGWNRGH</sequence>
<proteinExistence type="predicted"/>
<feature type="region of interest" description="Disordered" evidence="1">
    <location>
        <begin position="899"/>
        <end position="1014"/>
    </location>
</feature>
<feature type="compositionally biased region" description="Low complexity" evidence="1">
    <location>
        <begin position="938"/>
        <end position="975"/>
    </location>
</feature>
<feature type="compositionally biased region" description="Low complexity" evidence="1">
    <location>
        <begin position="650"/>
        <end position="663"/>
    </location>
</feature>
<feature type="compositionally biased region" description="Low complexity" evidence="1">
    <location>
        <begin position="497"/>
        <end position="507"/>
    </location>
</feature>